<gene>
    <name evidence="1" type="ORF">F2Z80_13590</name>
</gene>
<dbReference type="PROSITE" id="PS51257">
    <property type="entry name" value="PROKAR_LIPOPROTEIN"/>
    <property type="match status" value="1"/>
</dbReference>
<dbReference type="InterPro" id="IPR013783">
    <property type="entry name" value="Ig-like_fold"/>
</dbReference>
<name>A0A5N3S8B6_9VIBR</name>
<accession>A0A5N3S8B6</accession>
<dbReference type="Pfam" id="PF05345">
    <property type="entry name" value="He_PIG"/>
    <property type="match status" value="1"/>
</dbReference>
<reference evidence="1 2" key="1">
    <citation type="submission" date="2019-09" db="EMBL/GenBank/DDBJ databases">
        <title>Vibrio Fortis S7-72.</title>
        <authorList>
            <person name="Das S.K."/>
        </authorList>
    </citation>
    <scope>NUCLEOTIDE SEQUENCE [LARGE SCALE GENOMIC DNA]</scope>
    <source>
        <strain evidence="1 2">S7-72</strain>
    </source>
</reference>
<sequence length="741" mass="81261">MKKVSLLAASVAIALSGCGGSDGGSSDGATPGGIVITAIDGYLENAQVWVDTNDNLKLDSEDKQLDSNTNANGEITLPNEYKDKAVFIKAIAGQTIDKTRGLVTSDFDLAATAGATVISPMTNMVVEQMEANSSLTLEQAQENVVDSVTASGLEASNELIFGDYIADDSQEAEALNVIGETLVDNSNISVEQQLQLTSAVAEETKKVIDDPTESLEDFSPVVEVPEDGGAPIVTPNSRPVHDQANGQLDPIVMVKGDAWAPINASQNFSDAEDDVLTYELKELTGKLNGLVIDNVSGIISGTPEAVGEFNYQIFAKDEHQSLSYPLNLKVTIEAENTAPVLNKDEEARLQKEEVETWYLQEGEAFSQTLNISHLFKDEDGSIEGIRVGLGGVVDGLSVDTDRENMLVTLHGTPTTSWNQHGKLTISVRDNDNAYSEDALFLMPHVLEGAPVEPPVPELGFTEAHFNNQEWKMGSFADNDGEIGYASLAKDEHGLMFCWGSNSDENYSGNMSDALDQWGNSYAPFAKLAELDKHNDYMSHQDKDCMDVTINDGKMIDKEGSIYEMLYQHKPAEGEYQIILKVNQDELFWLDSTSSTFAQTSPASEKIISGFTDFDLTVEAGEEFDPELDGYPLTYAAGQFVYAESSYDYKSIKPTGFETPGNLSYEFDSFGREGIVLEETGADSDYKTRYRYIQREFGDFYIGVKWSEEPQWNYVSAPEFGLYSYDQESMEKVIDKLPLIQD</sequence>
<dbReference type="Gene3D" id="2.60.40.10">
    <property type="entry name" value="Immunoglobulins"/>
    <property type="match status" value="1"/>
</dbReference>
<organism evidence="1 2">
    <name type="scientific">Vibrio fortis</name>
    <dbReference type="NCBI Taxonomy" id="212667"/>
    <lineage>
        <taxon>Bacteria</taxon>
        <taxon>Pseudomonadati</taxon>
        <taxon>Pseudomonadota</taxon>
        <taxon>Gammaproteobacteria</taxon>
        <taxon>Vibrionales</taxon>
        <taxon>Vibrionaceae</taxon>
        <taxon>Vibrio</taxon>
    </lineage>
</organism>
<dbReference type="EMBL" id="VXDD01000002">
    <property type="protein sequence ID" value="KAB0302093.1"/>
    <property type="molecule type" value="Genomic_DNA"/>
</dbReference>
<evidence type="ECO:0000313" key="1">
    <source>
        <dbReference type="EMBL" id="KAB0302093.1"/>
    </source>
</evidence>
<proteinExistence type="predicted"/>
<protein>
    <submittedName>
        <fullName evidence="1">Acid phosphatase</fullName>
    </submittedName>
</protein>
<dbReference type="AlphaFoldDB" id="A0A5N3S8B6"/>
<dbReference type="RefSeq" id="WP_150896044.1">
    <property type="nucleotide sequence ID" value="NZ_VXDD01000002.1"/>
</dbReference>
<comment type="caution">
    <text evidence="1">The sequence shown here is derived from an EMBL/GenBank/DDBJ whole genome shotgun (WGS) entry which is preliminary data.</text>
</comment>
<evidence type="ECO:0000313" key="2">
    <source>
        <dbReference type="Proteomes" id="UP000326687"/>
    </source>
</evidence>
<dbReference type="Proteomes" id="UP000326687">
    <property type="component" value="Unassembled WGS sequence"/>
</dbReference>